<feature type="compositionally biased region" description="Low complexity" evidence="1">
    <location>
        <begin position="280"/>
        <end position="296"/>
    </location>
</feature>
<feature type="compositionally biased region" description="Basic and acidic residues" evidence="1">
    <location>
        <begin position="255"/>
        <end position="264"/>
    </location>
</feature>
<comment type="caution">
    <text evidence="3">The sequence shown here is derived from an EMBL/GenBank/DDBJ whole genome shotgun (WGS) entry which is preliminary data.</text>
</comment>
<evidence type="ECO:0000313" key="4">
    <source>
        <dbReference type="Proteomes" id="UP001608902"/>
    </source>
</evidence>
<proteinExistence type="predicted"/>
<feature type="compositionally biased region" description="Low complexity" evidence="1">
    <location>
        <begin position="219"/>
        <end position="231"/>
    </location>
</feature>
<accession>A0ABD6EEP0</accession>
<dbReference type="InterPro" id="IPR000008">
    <property type="entry name" value="C2_dom"/>
</dbReference>
<dbReference type="Gene3D" id="2.60.40.150">
    <property type="entry name" value="C2 domain"/>
    <property type="match status" value="1"/>
</dbReference>
<dbReference type="PROSITE" id="PS50004">
    <property type="entry name" value="C2"/>
    <property type="match status" value="1"/>
</dbReference>
<protein>
    <recommendedName>
        <fullName evidence="2">C2 domain-containing protein</fullName>
    </recommendedName>
</protein>
<feature type="compositionally biased region" description="Basic and acidic residues" evidence="1">
    <location>
        <begin position="1"/>
        <end position="11"/>
    </location>
</feature>
<feature type="compositionally biased region" description="Acidic residues" evidence="1">
    <location>
        <begin position="12"/>
        <end position="21"/>
    </location>
</feature>
<evidence type="ECO:0000256" key="1">
    <source>
        <dbReference type="SAM" id="MobiDB-lite"/>
    </source>
</evidence>
<name>A0ABD6EEP0_9BILA</name>
<dbReference type="EMBL" id="JBGFUD010003234">
    <property type="protein sequence ID" value="MFH4978470.1"/>
    <property type="molecule type" value="Genomic_DNA"/>
</dbReference>
<feature type="region of interest" description="Disordered" evidence="1">
    <location>
        <begin position="210"/>
        <end position="298"/>
    </location>
</feature>
<keyword evidence="4" id="KW-1185">Reference proteome</keyword>
<dbReference type="Pfam" id="PF00168">
    <property type="entry name" value="C2"/>
    <property type="match status" value="1"/>
</dbReference>
<dbReference type="CDD" id="cd00030">
    <property type="entry name" value="C2"/>
    <property type="match status" value="1"/>
</dbReference>
<gene>
    <name evidence="3" type="ORF">AB6A40_005179</name>
</gene>
<evidence type="ECO:0000259" key="2">
    <source>
        <dbReference type="PROSITE" id="PS50004"/>
    </source>
</evidence>
<feature type="region of interest" description="Disordered" evidence="1">
    <location>
        <begin position="1"/>
        <end position="22"/>
    </location>
</feature>
<dbReference type="PANTHER" id="PTHR21254:SF1">
    <property type="entry name" value="C2 DOMAIN-CONTAINING PROTEIN 3"/>
    <property type="match status" value="1"/>
</dbReference>
<organism evidence="3 4">
    <name type="scientific">Gnathostoma spinigerum</name>
    <dbReference type="NCBI Taxonomy" id="75299"/>
    <lineage>
        <taxon>Eukaryota</taxon>
        <taxon>Metazoa</taxon>
        <taxon>Ecdysozoa</taxon>
        <taxon>Nematoda</taxon>
        <taxon>Chromadorea</taxon>
        <taxon>Rhabditida</taxon>
        <taxon>Spirurina</taxon>
        <taxon>Gnathostomatomorpha</taxon>
        <taxon>Gnathostomatoidea</taxon>
        <taxon>Gnathostomatidae</taxon>
        <taxon>Gnathostoma</taxon>
    </lineage>
</organism>
<feature type="region of interest" description="Disordered" evidence="1">
    <location>
        <begin position="421"/>
        <end position="441"/>
    </location>
</feature>
<dbReference type="InterPro" id="IPR035892">
    <property type="entry name" value="C2_domain_sf"/>
</dbReference>
<reference evidence="3 4" key="1">
    <citation type="submission" date="2024-08" db="EMBL/GenBank/DDBJ databases">
        <title>Gnathostoma spinigerum genome.</title>
        <authorList>
            <person name="Gonzalez-Bertolin B."/>
            <person name="Monzon S."/>
            <person name="Zaballos A."/>
            <person name="Jimenez P."/>
            <person name="Dekumyoy P."/>
            <person name="Varona S."/>
            <person name="Cuesta I."/>
            <person name="Sumanam S."/>
            <person name="Adisakwattana P."/>
            <person name="Gasser R.B."/>
            <person name="Hernandez-Gonzalez A."/>
            <person name="Young N.D."/>
            <person name="Perteguer M.J."/>
        </authorList>
    </citation>
    <scope>NUCLEOTIDE SEQUENCE [LARGE SCALE GENOMIC DNA]</scope>
    <source>
        <strain evidence="3">AL3</strain>
        <tissue evidence="3">Liver</tissue>
    </source>
</reference>
<dbReference type="SUPFAM" id="SSF49562">
    <property type="entry name" value="C2 domain (Calcium/lipid-binding domain, CaLB)"/>
    <property type="match status" value="1"/>
</dbReference>
<sequence>MMRAPAARERSEDDDGLSDEQDQLKGNLTNIDVVRLMKDITFVRINIDSVNIDGTDEYIQQLIQNRSLYGFVLEYQFPSLDTISTSLKAHIRINAKSFDSSVIHFRHRRVVRISPNPDIFPLWRKSSLVIRLSVQLNTVGKFSTKLIGECKVPLNDLLIPPFIISRDFPFVGRGFSASSFIRIDLGSNIQSLMDHLEFLRNDFHNENVCRASRSRSLSRSRSVSRSSSASRGIRITDPPIDHQGRPPVPPISFEKTNRLSRIDSQRPSYLESNISPDTPLPSVRSVSPSPNSPSSSYHVRLTVHSARRLPLISRRGELIAPSTYVSINGEDGQMFCSAVRANCLNPVWNWTKDLHISRDRQNLVIKLWRKCITGADKVIGFVSIPLPPRTAQETEYELSDLSQSDLAPLLKISISTGSFSSSWLRPRRRSPSEQKEEYVSATPTNIPISPPITLSREEIAEKLRRNLKELEVLVSRLKYDRS</sequence>
<feature type="domain" description="C2" evidence="2">
    <location>
        <begin position="280"/>
        <end position="400"/>
    </location>
</feature>
<feature type="compositionally biased region" description="Polar residues" evidence="1">
    <location>
        <begin position="265"/>
        <end position="276"/>
    </location>
</feature>
<dbReference type="Proteomes" id="UP001608902">
    <property type="component" value="Unassembled WGS sequence"/>
</dbReference>
<dbReference type="SMART" id="SM00239">
    <property type="entry name" value="C2"/>
    <property type="match status" value="1"/>
</dbReference>
<dbReference type="PANTHER" id="PTHR21254">
    <property type="entry name" value="C2 DOMAIN-CONTAINING PROTEIN 3"/>
    <property type="match status" value="1"/>
</dbReference>
<dbReference type="AlphaFoldDB" id="A0ABD6EEP0"/>
<evidence type="ECO:0000313" key="3">
    <source>
        <dbReference type="EMBL" id="MFH4978470.1"/>
    </source>
</evidence>